<feature type="transmembrane region" description="Helical" evidence="1">
    <location>
        <begin position="64"/>
        <end position="87"/>
    </location>
</feature>
<accession>A0A1F5H1X4</accession>
<sequence length="170" mass="19889">MQHVTKPVPVKILQWLHLIIFVTAVGIIFVLHYYPEDFLDFLRVPLFLRDINSMLGSSWPVSLHIYQIILIFFLLLTLIDSLGLLFYHSKSWRIISDLSSFLGFLIIWPVALFFVFTLVSSDNLDLQNIKTALVYFIFSFSLFILDLVTWFVDEQSFLARGLIKIKRSIK</sequence>
<proteinExistence type="predicted"/>
<protein>
    <submittedName>
        <fullName evidence="2">Uncharacterized protein</fullName>
    </submittedName>
</protein>
<keyword evidence="1" id="KW-0812">Transmembrane</keyword>
<evidence type="ECO:0000256" key="1">
    <source>
        <dbReference type="SAM" id="Phobius"/>
    </source>
</evidence>
<comment type="caution">
    <text evidence="2">The sequence shown here is derived from an EMBL/GenBank/DDBJ whole genome shotgun (WGS) entry which is preliminary data.</text>
</comment>
<keyword evidence="1" id="KW-1133">Transmembrane helix</keyword>
<keyword evidence="1" id="KW-0472">Membrane</keyword>
<evidence type="ECO:0000313" key="3">
    <source>
        <dbReference type="Proteomes" id="UP000177039"/>
    </source>
</evidence>
<gene>
    <name evidence="2" type="ORF">A3B54_05685</name>
</gene>
<reference evidence="2 3" key="1">
    <citation type="journal article" date="2016" name="Nat. Commun.">
        <title>Thousands of microbial genomes shed light on interconnected biogeochemical processes in an aquifer system.</title>
        <authorList>
            <person name="Anantharaman K."/>
            <person name="Brown C.T."/>
            <person name="Hug L.A."/>
            <person name="Sharon I."/>
            <person name="Castelle C.J."/>
            <person name="Probst A.J."/>
            <person name="Thomas B.C."/>
            <person name="Singh A."/>
            <person name="Wilkins M.J."/>
            <person name="Karaoz U."/>
            <person name="Brodie E.L."/>
            <person name="Williams K.H."/>
            <person name="Hubbard S.S."/>
            <person name="Banfield J.F."/>
        </authorList>
    </citation>
    <scope>NUCLEOTIDE SEQUENCE [LARGE SCALE GENOMIC DNA]</scope>
</reference>
<feature type="transmembrane region" description="Helical" evidence="1">
    <location>
        <begin position="12"/>
        <end position="34"/>
    </location>
</feature>
<dbReference type="AlphaFoldDB" id="A0A1F5H1X4"/>
<feature type="transmembrane region" description="Helical" evidence="1">
    <location>
        <begin position="99"/>
        <end position="120"/>
    </location>
</feature>
<dbReference type="Proteomes" id="UP000177039">
    <property type="component" value="Unassembled WGS sequence"/>
</dbReference>
<evidence type="ECO:0000313" key="2">
    <source>
        <dbReference type="EMBL" id="OGD98123.1"/>
    </source>
</evidence>
<dbReference type="EMBL" id="MFBT01000042">
    <property type="protein sequence ID" value="OGD98123.1"/>
    <property type="molecule type" value="Genomic_DNA"/>
</dbReference>
<organism evidence="2 3">
    <name type="scientific">Candidatus Curtissbacteria bacterium RIFCSPLOWO2_01_FULL_42_50</name>
    <dbReference type="NCBI Taxonomy" id="1797730"/>
    <lineage>
        <taxon>Bacteria</taxon>
        <taxon>Candidatus Curtissiibacteriota</taxon>
    </lineage>
</organism>
<feature type="transmembrane region" description="Helical" evidence="1">
    <location>
        <begin position="132"/>
        <end position="152"/>
    </location>
</feature>
<name>A0A1F5H1X4_9BACT</name>